<reference evidence="1" key="1">
    <citation type="submission" date="2020-11" db="EMBL/GenBank/DDBJ databases">
        <title>Adaptations for nitrogen fixation in a non-lichenized fungal sporocarp promotes dispersal by wood-feeding termites.</title>
        <authorList>
            <consortium name="DOE Joint Genome Institute"/>
            <person name="Koch R.A."/>
            <person name="Yoon G."/>
            <person name="Arayal U."/>
            <person name="Lail K."/>
            <person name="Amirebrahimi M."/>
            <person name="Labutti K."/>
            <person name="Lipzen A."/>
            <person name="Riley R."/>
            <person name="Barry K."/>
            <person name="Henrissat B."/>
            <person name="Grigoriev I.V."/>
            <person name="Herr J.R."/>
            <person name="Aime M.C."/>
        </authorList>
    </citation>
    <scope>NUCLEOTIDE SEQUENCE</scope>
    <source>
        <strain evidence="1">MCA 3950</strain>
    </source>
</reference>
<dbReference type="Gene3D" id="3.80.10.10">
    <property type="entry name" value="Ribonuclease Inhibitor"/>
    <property type="match status" value="1"/>
</dbReference>
<accession>A0A9P7VUA0</accession>
<proteinExistence type="predicted"/>
<dbReference type="EMBL" id="MU250533">
    <property type="protein sequence ID" value="KAG7447069.1"/>
    <property type="molecule type" value="Genomic_DNA"/>
</dbReference>
<keyword evidence="2" id="KW-1185">Reference proteome</keyword>
<dbReference type="RefSeq" id="XP_043040569.1">
    <property type="nucleotide sequence ID" value="XM_043178230.1"/>
</dbReference>
<dbReference type="SUPFAM" id="SSF52047">
    <property type="entry name" value="RNI-like"/>
    <property type="match status" value="1"/>
</dbReference>
<organism evidence="1 2">
    <name type="scientific">Guyanagaster necrorhizus</name>
    <dbReference type="NCBI Taxonomy" id="856835"/>
    <lineage>
        <taxon>Eukaryota</taxon>
        <taxon>Fungi</taxon>
        <taxon>Dikarya</taxon>
        <taxon>Basidiomycota</taxon>
        <taxon>Agaricomycotina</taxon>
        <taxon>Agaricomycetes</taxon>
        <taxon>Agaricomycetidae</taxon>
        <taxon>Agaricales</taxon>
        <taxon>Marasmiineae</taxon>
        <taxon>Physalacriaceae</taxon>
        <taxon>Guyanagaster</taxon>
    </lineage>
</organism>
<dbReference type="InterPro" id="IPR032675">
    <property type="entry name" value="LRR_dom_sf"/>
</dbReference>
<gene>
    <name evidence="1" type="ORF">BT62DRAFT_101498</name>
</gene>
<dbReference type="OrthoDB" id="2911049at2759"/>
<sequence length="432" mass="49145">MCFTAMSAEPAIQDRVKPPIDSLPPEILSEIFLFAITRPYRMFGDLYRGPWLLGRVCRRWRDTAWSCAALWSSFSVHWPEHGKEDVGERLLMDALRHTGHKGLSMTILLSNDFPNAIIQGLVRHSSQWEDVHIPTPSCLPWTQLTLSNPPSLHLPSLKSLVVGRQPTVDSLAAILSMFSHTPNLRSFKFNIYHTRSDFDPSAIGVPWWQLTSLVMVLGPMRDCPVEASIKVLRLCSNLETLREETILHSVPESIMVTLPRLGSLSVRSPEILYYLVCPALEHLSILPRYDAPFSIPPLSQLIAHSRCQLRSLDIWLWRHLADPGELFSCVPHLRKLVLRVECYDKDVAELLKYLTLGDTSMMLPSLNIFELKVQELFTGKTHLEELDEVLVRIIDARWNVPKELSVAQLRQVRISKKTRLLGTLGRCLVSTV</sequence>
<dbReference type="Proteomes" id="UP000812287">
    <property type="component" value="Unassembled WGS sequence"/>
</dbReference>
<dbReference type="Gene3D" id="1.20.1280.50">
    <property type="match status" value="1"/>
</dbReference>
<dbReference type="AlphaFoldDB" id="A0A9P7VUA0"/>
<protein>
    <recommendedName>
        <fullName evidence="3">F-box domain-containing protein</fullName>
    </recommendedName>
</protein>
<evidence type="ECO:0000313" key="2">
    <source>
        <dbReference type="Proteomes" id="UP000812287"/>
    </source>
</evidence>
<comment type="caution">
    <text evidence="1">The sequence shown here is derived from an EMBL/GenBank/DDBJ whole genome shotgun (WGS) entry which is preliminary data.</text>
</comment>
<evidence type="ECO:0000313" key="1">
    <source>
        <dbReference type="EMBL" id="KAG7447069.1"/>
    </source>
</evidence>
<name>A0A9P7VUA0_9AGAR</name>
<dbReference type="GeneID" id="66100517"/>
<evidence type="ECO:0008006" key="3">
    <source>
        <dbReference type="Google" id="ProtNLM"/>
    </source>
</evidence>